<organism evidence="5 6">
    <name type="scientific">Trichobilharzia regenti</name>
    <name type="common">Nasal bird schistosome</name>
    <dbReference type="NCBI Taxonomy" id="157069"/>
    <lineage>
        <taxon>Eukaryota</taxon>
        <taxon>Metazoa</taxon>
        <taxon>Spiralia</taxon>
        <taxon>Lophotrochozoa</taxon>
        <taxon>Platyhelminthes</taxon>
        <taxon>Trematoda</taxon>
        <taxon>Digenea</taxon>
        <taxon>Strigeidida</taxon>
        <taxon>Schistosomatoidea</taxon>
        <taxon>Schistosomatidae</taxon>
        <taxon>Trichobilharzia</taxon>
    </lineage>
</organism>
<evidence type="ECO:0000256" key="1">
    <source>
        <dbReference type="ARBA" id="ARBA00022737"/>
    </source>
</evidence>
<keyword evidence="5" id="KW-1185">Reference proteome</keyword>
<feature type="repeat" description="PPR" evidence="2">
    <location>
        <begin position="312"/>
        <end position="346"/>
    </location>
</feature>
<sequence length="811" mass="91792">MISNSAKLHSLLKSSLFCYRFEVASANCLLSWRRLQSRYNTNLSSRDFVEAINQKAKIHRYLKLQEPEEDSEYDSFLETRDSEQNLNVITESDPFDFGALSAEALSQEQACHESLVSRSIDKSEHKSVIDELLTTDPEEDPADRLRLSKVNRRHPPEYYSAQIIRFCKTGDTNSALSVFFNQMLETDRVQPSRFHFHMLLDGLAKVGDSENAFRVYKKMTDLRIPATQATYSRLFRSCAEDISTWYRKYKHFIPPIVVNHPGNSSLSLLQRKNLALQKALTPDMLPTHFGGPAVNKVYSLWRRLKEKEIALTNITYNSLILALAKAGDIHGCLRALDMMMTKSTSPSFHGSMKSQKRLTPDSFTLVSLLSAIEPANMKRNLILCHNNNSNNNDKDSLKQTASNADNVFRFSPFQLAIILWHDLLPYTHQSLVPHHFTLLANIMSLQNNCLDSNNSELLFVKNTQCKSFQDLLKYDALMDSKQTVYLPIHPSCTSSELATLMISQASQLSSLSSSMPSSQENPLRESTTVQKTSEVNHLDWENTMLALASPINVLLPTDKPIVICGPKNQSLAPWQRLALVGGLHGFIDVIENHYKLKPGLPFMTSLVRLLPYPNKLDNNYENDFDLWEKEFLSLLPRFKLRPDTGIYNALINRRTSAGVSPSHLLAEMTRQGLFPDQITWGCLARGCETVQSVEKLLNAFKIASMPSSTSSSISSSNELLNNNDAIMNTSIHSRIHSPVIRPNRRLIASLEIDISLFRELLVKGVIPKDGSPVPASETGGFYVPRYAVKSFYRFIKVYKSWLRETPVEKPC</sequence>
<feature type="compositionally biased region" description="Polar residues" evidence="3">
    <location>
        <begin position="520"/>
        <end position="530"/>
    </location>
</feature>
<dbReference type="PANTHER" id="PTHR47942">
    <property type="entry name" value="TETRATRICOPEPTIDE REPEAT (TPR)-LIKE SUPERFAMILY PROTEIN-RELATED"/>
    <property type="match status" value="1"/>
</dbReference>
<keyword evidence="1" id="KW-0677">Repeat</keyword>
<dbReference type="PROSITE" id="PS51375">
    <property type="entry name" value="PPR"/>
    <property type="match status" value="2"/>
</dbReference>
<dbReference type="WBParaSite" id="TREG1_39300.1">
    <property type="protein sequence ID" value="TREG1_39300.1"/>
    <property type="gene ID" value="TREG1_39300"/>
</dbReference>
<feature type="region of interest" description="Disordered" evidence="3">
    <location>
        <begin position="511"/>
        <end position="530"/>
    </location>
</feature>
<dbReference type="Proteomes" id="UP000050795">
    <property type="component" value="Unassembled WGS sequence"/>
</dbReference>
<dbReference type="PANTHER" id="PTHR47942:SF78">
    <property type="entry name" value="PENTATRICOPEPTIDE REPEAT PROTEIN (AFU_ORTHOLOGUE AFUA_4G07240)"/>
    <property type="match status" value="1"/>
</dbReference>
<evidence type="ECO:0000256" key="2">
    <source>
        <dbReference type="PROSITE-ProRule" id="PRU00708"/>
    </source>
</evidence>
<dbReference type="InterPro" id="IPR057027">
    <property type="entry name" value="TPR_mt"/>
</dbReference>
<accession>A0AA85JVH5</accession>
<reference evidence="5" key="1">
    <citation type="submission" date="2022-06" db="EMBL/GenBank/DDBJ databases">
        <authorList>
            <person name="Berger JAMES D."/>
            <person name="Berger JAMES D."/>
        </authorList>
    </citation>
    <scope>NUCLEOTIDE SEQUENCE [LARGE SCALE GENOMIC DNA]</scope>
</reference>
<feature type="domain" description="Pentatricopeptide repeat-containing protein-mitochondrial" evidence="4">
    <location>
        <begin position="169"/>
        <end position="245"/>
    </location>
</feature>
<evidence type="ECO:0000256" key="3">
    <source>
        <dbReference type="SAM" id="MobiDB-lite"/>
    </source>
</evidence>
<dbReference type="InterPro" id="IPR011990">
    <property type="entry name" value="TPR-like_helical_dom_sf"/>
</dbReference>
<name>A0AA85JVH5_TRIRE</name>
<dbReference type="Pfam" id="PF23276">
    <property type="entry name" value="TPR_24"/>
    <property type="match status" value="1"/>
</dbReference>
<dbReference type="InterPro" id="IPR051222">
    <property type="entry name" value="PPR/CCM1_RNA-binding"/>
</dbReference>
<dbReference type="InterPro" id="IPR002885">
    <property type="entry name" value="PPR_rpt"/>
</dbReference>
<evidence type="ECO:0000259" key="4">
    <source>
        <dbReference type="Pfam" id="PF23276"/>
    </source>
</evidence>
<evidence type="ECO:0000313" key="5">
    <source>
        <dbReference type="Proteomes" id="UP000050795"/>
    </source>
</evidence>
<evidence type="ECO:0000313" key="6">
    <source>
        <dbReference type="WBParaSite" id="TREG1_39300.1"/>
    </source>
</evidence>
<dbReference type="AlphaFoldDB" id="A0AA85JVH5"/>
<reference evidence="6" key="2">
    <citation type="submission" date="2023-11" db="UniProtKB">
        <authorList>
            <consortium name="WormBaseParasite"/>
        </authorList>
    </citation>
    <scope>IDENTIFICATION</scope>
</reference>
<dbReference type="Pfam" id="PF01535">
    <property type="entry name" value="PPR"/>
    <property type="match status" value="1"/>
</dbReference>
<proteinExistence type="predicted"/>
<feature type="repeat" description="PPR" evidence="2">
    <location>
        <begin position="192"/>
        <end position="226"/>
    </location>
</feature>
<protein>
    <recommendedName>
        <fullName evidence="4">Pentatricopeptide repeat-containing protein-mitochondrial domain-containing protein</fullName>
    </recommendedName>
</protein>
<dbReference type="Gene3D" id="1.25.40.10">
    <property type="entry name" value="Tetratricopeptide repeat domain"/>
    <property type="match status" value="3"/>
</dbReference>
<dbReference type="NCBIfam" id="TIGR00756">
    <property type="entry name" value="PPR"/>
    <property type="match status" value="2"/>
</dbReference>